<sequence length="143" mass="15516">MASSFEKQRVPQMARPGEWTSSLGGSQEAARLGVSLQKAGQPRNPGKGYKGHCCPCLNEKKKKSNSPCLAPVPLPQKHHRKRKWKPTVQSYHRFEIAASPGSPCCNPFNPLSLPPWHTLLLSVLPSALDLEKGGLADLMGPVG</sequence>
<dbReference type="EMBL" id="JABVXQ010000015">
    <property type="protein sequence ID" value="KAF6075138.1"/>
    <property type="molecule type" value="Genomic_DNA"/>
</dbReference>
<evidence type="ECO:0000313" key="3">
    <source>
        <dbReference type="Proteomes" id="UP000664940"/>
    </source>
</evidence>
<feature type="region of interest" description="Disordered" evidence="1">
    <location>
        <begin position="61"/>
        <end position="83"/>
    </location>
</feature>
<dbReference type="AlphaFoldDB" id="A0A833Y997"/>
<accession>A0A833Y997</accession>
<proteinExistence type="predicted"/>
<reference evidence="2 3" key="1">
    <citation type="journal article" date="2020" name="Nature">
        <title>Six reference-quality genomes reveal evolution of bat adaptations.</title>
        <authorList>
            <person name="Jebb D."/>
            <person name="Huang Z."/>
            <person name="Pippel M."/>
            <person name="Hughes G.M."/>
            <person name="Lavrichenko K."/>
            <person name="Devanna P."/>
            <person name="Winkler S."/>
            <person name="Jermiin L.S."/>
            <person name="Skirmuntt E.C."/>
            <person name="Katzourakis A."/>
            <person name="Burkitt-Gray L."/>
            <person name="Ray D.A."/>
            <person name="Sullivan K.A.M."/>
            <person name="Roscito J.G."/>
            <person name="Kirilenko B.M."/>
            <person name="Davalos L.M."/>
            <person name="Corthals A.P."/>
            <person name="Power M.L."/>
            <person name="Jones G."/>
            <person name="Ransome R.D."/>
            <person name="Dechmann D.K.N."/>
            <person name="Locatelli A.G."/>
            <person name="Puechmaille S.J."/>
            <person name="Fedrigo O."/>
            <person name="Jarvis E.D."/>
            <person name="Hiller M."/>
            <person name="Vernes S.C."/>
            <person name="Myers E.W."/>
            <person name="Teeling E.C."/>
        </authorList>
    </citation>
    <scope>NUCLEOTIDE SEQUENCE [LARGE SCALE GENOMIC DNA]</scope>
    <source>
        <strain evidence="2">Bat1K_MPI-CBG_1</strain>
    </source>
</reference>
<name>A0A833Y997_9CHIR</name>
<protein>
    <submittedName>
        <fullName evidence="2">Uncharacterized protein</fullName>
    </submittedName>
</protein>
<dbReference type="Proteomes" id="UP000664940">
    <property type="component" value="Unassembled WGS sequence"/>
</dbReference>
<evidence type="ECO:0000313" key="2">
    <source>
        <dbReference type="EMBL" id="KAF6075138.1"/>
    </source>
</evidence>
<feature type="region of interest" description="Disordered" evidence="1">
    <location>
        <begin position="1"/>
        <end position="49"/>
    </location>
</feature>
<evidence type="ECO:0000256" key="1">
    <source>
        <dbReference type="SAM" id="MobiDB-lite"/>
    </source>
</evidence>
<comment type="caution">
    <text evidence="2">The sequence shown here is derived from an EMBL/GenBank/DDBJ whole genome shotgun (WGS) entry which is preliminary data.</text>
</comment>
<gene>
    <name evidence="2" type="ORF">HJG60_009532</name>
</gene>
<organism evidence="2 3">
    <name type="scientific">Phyllostomus discolor</name>
    <name type="common">pale spear-nosed bat</name>
    <dbReference type="NCBI Taxonomy" id="89673"/>
    <lineage>
        <taxon>Eukaryota</taxon>
        <taxon>Metazoa</taxon>
        <taxon>Chordata</taxon>
        <taxon>Craniata</taxon>
        <taxon>Vertebrata</taxon>
        <taxon>Euteleostomi</taxon>
        <taxon>Mammalia</taxon>
        <taxon>Eutheria</taxon>
        <taxon>Laurasiatheria</taxon>
        <taxon>Chiroptera</taxon>
        <taxon>Yangochiroptera</taxon>
        <taxon>Phyllostomidae</taxon>
        <taxon>Phyllostominae</taxon>
        <taxon>Phyllostomus</taxon>
    </lineage>
</organism>